<sequence length="119" mass="12719">MSYISPSSTSEGSTRRFDLTTPCTDPIPQPAAIVQQLFAQLLFILCHNTSRNSCFFVDWILCATAEASNTATGYIATAGSLKLSTGCAVACVWIHCSSRQTLATGSCDWLSTQRASAES</sequence>
<proteinExistence type="predicted"/>
<keyword evidence="2" id="KW-1185">Reference proteome</keyword>
<organism evidence="1 2">
    <name type="scientific">Dorcoceras hygrometricum</name>
    <dbReference type="NCBI Taxonomy" id="472368"/>
    <lineage>
        <taxon>Eukaryota</taxon>
        <taxon>Viridiplantae</taxon>
        <taxon>Streptophyta</taxon>
        <taxon>Embryophyta</taxon>
        <taxon>Tracheophyta</taxon>
        <taxon>Spermatophyta</taxon>
        <taxon>Magnoliopsida</taxon>
        <taxon>eudicotyledons</taxon>
        <taxon>Gunneridae</taxon>
        <taxon>Pentapetalae</taxon>
        <taxon>asterids</taxon>
        <taxon>lamiids</taxon>
        <taxon>Lamiales</taxon>
        <taxon>Gesneriaceae</taxon>
        <taxon>Didymocarpoideae</taxon>
        <taxon>Trichosporeae</taxon>
        <taxon>Loxocarpinae</taxon>
        <taxon>Dorcoceras</taxon>
    </lineage>
</organism>
<evidence type="ECO:0000313" key="1">
    <source>
        <dbReference type="EMBL" id="KZV56112.1"/>
    </source>
</evidence>
<dbReference type="EMBL" id="KQ988400">
    <property type="protein sequence ID" value="KZV56112.1"/>
    <property type="molecule type" value="Genomic_DNA"/>
</dbReference>
<reference evidence="1 2" key="1">
    <citation type="journal article" date="2015" name="Proc. Natl. Acad. Sci. U.S.A.">
        <title>The resurrection genome of Boea hygrometrica: A blueprint for survival of dehydration.</title>
        <authorList>
            <person name="Xiao L."/>
            <person name="Yang G."/>
            <person name="Zhang L."/>
            <person name="Yang X."/>
            <person name="Zhao S."/>
            <person name="Ji Z."/>
            <person name="Zhou Q."/>
            <person name="Hu M."/>
            <person name="Wang Y."/>
            <person name="Chen M."/>
            <person name="Xu Y."/>
            <person name="Jin H."/>
            <person name="Xiao X."/>
            <person name="Hu G."/>
            <person name="Bao F."/>
            <person name="Hu Y."/>
            <person name="Wan P."/>
            <person name="Li L."/>
            <person name="Deng X."/>
            <person name="Kuang T."/>
            <person name="Xiang C."/>
            <person name="Zhu J.K."/>
            <person name="Oliver M.J."/>
            <person name="He Y."/>
        </authorList>
    </citation>
    <scope>NUCLEOTIDE SEQUENCE [LARGE SCALE GENOMIC DNA]</scope>
    <source>
        <strain evidence="2">cv. XS01</strain>
    </source>
</reference>
<protein>
    <submittedName>
        <fullName evidence="1">Uncharacterized protein</fullName>
    </submittedName>
</protein>
<evidence type="ECO:0000313" key="2">
    <source>
        <dbReference type="Proteomes" id="UP000250235"/>
    </source>
</evidence>
<accession>A0A2Z7DFG1</accession>
<dbReference type="Proteomes" id="UP000250235">
    <property type="component" value="Unassembled WGS sequence"/>
</dbReference>
<name>A0A2Z7DFG1_9LAMI</name>
<dbReference type="AlphaFoldDB" id="A0A2Z7DFG1"/>
<gene>
    <name evidence="1" type="ORF">F511_44738</name>
</gene>